<keyword evidence="4" id="KW-0539">Nucleus</keyword>
<comment type="subcellular location">
    <subcellularLocation>
        <location evidence="1">Nucleus</location>
    </subcellularLocation>
</comment>
<comment type="similarity">
    <text evidence="5">Belongs to the archaeal Rpo11/eukaryotic RPB11/RPC19 RNA polymerase subunit family.</text>
</comment>
<dbReference type="PANTHER" id="PTHR13946:SF16">
    <property type="entry name" value="DNA-DIRECTED RNA POLYMERASE II SUBUNIT RPB11"/>
    <property type="match status" value="1"/>
</dbReference>
<dbReference type="CDD" id="cd06926">
    <property type="entry name" value="RNAP_II_RPB11"/>
    <property type="match status" value="1"/>
</dbReference>
<keyword evidence="6" id="KW-1133">Transmembrane helix</keyword>
<evidence type="ECO:0000256" key="6">
    <source>
        <dbReference type="SAM" id="Phobius"/>
    </source>
</evidence>
<dbReference type="InterPro" id="IPR009025">
    <property type="entry name" value="RBP11-like_dimer"/>
</dbReference>
<dbReference type="GO" id="GO:0046983">
    <property type="term" value="F:protein dimerization activity"/>
    <property type="evidence" value="ECO:0007669"/>
    <property type="project" value="InterPro"/>
</dbReference>
<dbReference type="InterPro" id="IPR022905">
    <property type="entry name" value="Rpo11-like"/>
</dbReference>
<name>A0A0V1I3K4_9BILA</name>
<dbReference type="OrthoDB" id="10248581at2759"/>
<dbReference type="GO" id="GO:0006366">
    <property type="term" value="P:transcription by RNA polymerase II"/>
    <property type="evidence" value="ECO:0007669"/>
    <property type="project" value="InterPro"/>
</dbReference>
<evidence type="ECO:0000313" key="9">
    <source>
        <dbReference type="Proteomes" id="UP000055024"/>
    </source>
</evidence>
<dbReference type="SUPFAM" id="SSF55257">
    <property type="entry name" value="RBP11-like subunits of RNA polymerase"/>
    <property type="match status" value="1"/>
</dbReference>
<dbReference type="InterPro" id="IPR037685">
    <property type="entry name" value="RBP11"/>
</dbReference>
<proteinExistence type="inferred from homology"/>
<accession>A0A0V1I3K4</accession>
<evidence type="ECO:0000256" key="4">
    <source>
        <dbReference type="ARBA" id="ARBA00023242"/>
    </source>
</evidence>
<keyword evidence="3" id="KW-0804">Transcription</keyword>
<gene>
    <name evidence="8" type="primary">Polr2j</name>
    <name evidence="8" type="ORF">T11_10573</name>
</gene>
<keyword evidence="9" id="KW-1185">Reference proteome</keyword>
<evidence type="ECO:0000313" key="8">
    <source>
        <dbReference type="EMBL" id="KRZ17398.1"/>
    </source>
</evidence>
<organism evidence="8 9">
    <name type="scientific">Trichinella zimbabwensis</name>
    <dbReference type="NCBI Taxonomy" id="268475"/>
    <lineage>
        <taxon>Eukaryota</taxon>
        <taxon>Metazoa</taxon>
        <taxon>Ecdysozoa</taxon>
        <taxon>Nematoda</taxon>
        <taxon>Enoplea</taxon>
        <taxon>Dorylaimia</taxon>
        <taxon>Trichinellida</taxon>
        <taxon>Trichinellidae</taxon>
        <taxon>Trichinella</taxon>
    </lineage>
</organism>
<protein>
    <submittedName>
        <fullName evidence="8">DNA-directed RNA polymerase II subunit RPB11</fullName>
    </submittedName>
</protein>
<dbReference type="Proteomes" id="UP000055024">
    <property type="component" value="Unassembled WGS sequence"/>
</dbReference>
<feature type="domain" description="DNA-directed RNA polymerase RBP11-like dimerisation" evidence="7">
    <location>
        <begin position="62"/>
        <end position="133"/>
    </location>
</feature>
<dbReference type="Gene3D" id="3.30.1360.10">
    <property type="entry name" value="RNA polymerase, RBP11-like subunit"/>
    <property type="match status" value="1"/>
</dbReference>
<feature type="transmembrane region" description="Helical" evidence="6">
    <location>
        <begin position="6"/>
        <end position="27"/>
    </location>
</feature>
<dbReference type="EMBL" id="JYDP01000007">
    <property type="protein sequence ID" value="KRZ17398.1"/>
    <property type="molecule type" value="Genomic_DNA"/>
</dbReference>
<dbReference type="HAMAP" id="MF_00261">
    <property type="entry name" value="RNApol_arch_Rpo11"/>
    <property type="match status" value="1"/>
</dbReference>
<dbReference type="GO" id="GO:0003899">
    <property type="term" value="F:DNA-directed RNA polymerase activity"/>
    <property type="evidence" value="ECO:0007669"/>
    <property type="project" value="InterPro"/>
</dbReference>
<evidence type="ECO:0000256" key="3">
    <source>
        <dbReference type="ARBA" id="ARBA00023163"/>
    </source>
</evidence>
<dbReference type="GO" id="GO:0005665">
    <property type="term" value="C:RNA polymerase II, core complex"/>
    <property type="evidence" value="ECO:0007669"/>
    <property type="project" value="InterPro"/>
</dbReference>
<keyword evidence="6" id="KW-0812">Transmembrane</keyword>
<sequence length="153" mass="17977">MYFNFFVSYFGIIIIIIIIVHSCSCFFKKMNAPQAFESFLLFEGEEKLIVQKETKVPNAYLFTLNKEDHTIGHLIKDHLMTNPKVLFVGFRAPHPLEHKIYLRLQTTPDVHPIRVMKLALSDLVTMCDHVEEKLKEKIAVKKLYVYLLCRVKY</sequence>
<evidence type="ECO:0000256" key="2">
    <source>
        <dbReference type="ARBA" id="ARBA00022478"/>
    </source>
</evidence>
<dbReference type="PANTHER" id="PTHR13946">
    <property type="entry name" value="DNA-DIRECTED RNA POLYMERASE I,II,III"/>
    <property type="match status" value="1"/>
</dbReference>
<dbReference type="Pfam" id="PF13656">
    <property type="entry name" value="RNA_pol_L_2"/>
    <property type="match status" value="1"/>
</dbReference>
<keyword evidence="6" id="KW-0472">Membrane</keyword>
<keyword evidence="2 8" id="KW-0240">DNA-directed RNA polymerase</keyword>
<reference evidence="8 9" key="1">
    <citation type="submission" date="2015-01" db="EMBL/GenBank/DDBJ databases">
        <title>Evolution of Trichinella species and genotypes.</title>
        <authorList>
            <person name="Korhonen P.K."/>
            <person name="Edoardo P."/>
            <person name="Giuseppe L.R."/>
            <person name="Gasser R.B."/>
        </authorList>
    </citation>
    <scope>NUCLEOTIDE SEQUENCE [LARGE SCALE GENOMIC DNA]</scope>
    <source>
        <strain evidence="8">ISS1029</strain>
    </source>
</reference>
<comment type="caution">
    <text evidence="8">The sequence shown here is derived from an EMBL/GenBank/DDBJ whole genome shotgun (WGS) entry which is preliminary data.</text>
</comment>
<evidence type="ECO:0000256" key="1">
    <source>
        <dbReference type="ARBA" id="ARBA00004123"/>
    </source>
</evidence>
<dbReference type="InterPro" id="IPR036603">
    <property type="entry name" value="RBP11-like"/>
</dbReference>
<evidence type="ECO:0000259" key="7">
    <source>
        <dbReference type="Pfam" id="PF13656"/>
    </source>
</evidence>
<dbReference type="AlphaFoldDB" id="A0A0V1I3K4"/>
<evidence type="ECO:0000256" key="5">
    <source>
        <dbReference type="ARBA" id="ARBA00025751"/>
    </source>
</evidence>